<dbReference type="InterPro" id="IPR036388">
    <property type="entry name" value="WH-like_DNA-bd_sf"/>
</dbReference>
<dbReference type="SMART" id="SM00345">
    <property type="entry name" value="HTH_GNTR"/>
    <property type="match status" value="1"/>
</dbReference>
<keyword evidence="2" id="KW-0238">DNA-binding</keyword>
<dbReference type="InterPro" id="IPR000524">
    <property type="entry name" value="Tscrpt_reg_HTH_GntR"/>
</dbReference>
<keyword evidence="1" id="KW-0805">Transcription regulation</keyword>
<evidence type="ECO:0000256" key="1">
    <source>
        <dbReference type="ARBA" id="ARBA00023015"/>
    </source>
</evidence>
<reference evidence="5" key="1">
    <citation type="submission" date="2022-10" db="EMBL/GenBank/DDBJ databases">
        <title>The complete genomes of actinobacterial strains from the NBC collection.</title>
        <authorList>
            <person name="Joergensen T.S."/>
            <person name="Alvarez Arevalo M."/>
            <person name="Sterndorff E.B."/>
            <person name="Faurdal D."/>
            <person name="Vuksanovic O."/>
            <person name="Mourched A.-S."/>
            <person name="Charusanti P."/>
            <person name="Shaw S."/>
            <person name="Blin K."/>
            <person name="Weber T."/>
        </authorList>
    </citation>
    <scope>NUCLEOTIDE SEQUENCE</scope>
    <source>
        <strain evidence="5">NBC_01482</strain>
    </source>
</reference>
<name>A0ABZ1YLD2_9NOCA</name>
<proteinExistence type="predicted"/>
<sequence length="239" mass="27051">MADDEQRPVRPTELVTSAMRSRSVASVINQLRDMIINRRLLPGQQIRQEEMARVLGISRVPLREALRVLTTEGLLTHRPHQGYFITRLSAEELEQIGNLLEFLETELLRTVRWPNEDELAQLHAINRKIVKAAHDADVSAVNTLNRQLHTQIFRLSSLGIYLTEAEKFWTLSEPYRLLHVATTDATVAIEQHEQLIDALAAQDRGLCLRLLAHHRRETHAAALTMLARDQGDLSGLAAG</sequence>
<dbReference type="Pfam" id="PF07729">
    <property type="entry name" value="FCD"/>
    <property type="match status" value="1"/>
</dbReference>
<dbReference type="InterPro" id="IPR011711">
    <property type="entry name" value="GntR_C"/>
</dbReference>
<dbReference type="InterPro" id="IPR008920">
    <property type="entry name" value="TF_FadR/GntR_C"/>
</dbReference>
<feature type="domain" description="HTH gntR-type" evidence="4">
    <location>
        <begin position="21"/>
        <end position="88"/>
    </location>
</feature>
<dbReference type="InterPro" id="IPR036390">
    <property type="entry name" value="WH_DNA-bd_sf"/>
</dbReference>
<dbReference type="PROSITE" id="PS50949">
    <property type="entry name" value="HTH_GNTR"/>
    <property type="match status" value="1"/>
</dbReference>
<dbReference type="Pfam" id="PF00392">
    <property type="entry name" value="GntR"/>
    <property type="match status" value="1"/>
</dbReference>
<dbReference type="SMART" id="SM00895">
    <property type="entry name" value="FCD"/>
    <property type="match status" value="1"/>
</dbReference>
<gene>
    <name evidence="5" type="ORF">OG563_33280</name>
</gene>
<evidence type="ECO:0000259" key="4">
    <source>
        <dbReference type="PROSITE" id="PS50949"/>
    </source>
</evidence>
<evidence type="ECO:0000313" key="6">
    <source>
        <dbReference type="Proteomes" id="UP001432062"/>
    </source>
</evidence>
<evidence type="ECO:0000313" key="5">
    <source>
        <dbReference type="EMBL" id="WUV44034.1"/>
    </source>
</evidence>
<keyword evidence="6" id="KW-1185">Reference proteome</keyword>
<dbReference type="CDD" id="cd07377">
    <property type="entry name" value="WHTH_GntR"/>
    <property type="match status" value="1"/>
</dbReference>
<dbReference type="RefSeq" id="WP_329406736.1">
    <property type="nucleotide sequence ID" value="NZ_CP109441.1"/>
</dbReference>
<dbReference type="PANTHER" id="PTHR43537:SF45">
    <property type="entry name" value="GNTR FAMILY REGULATORY PROTEIN"/>
    <property type="match status" value="1"/>
</dbReference>
<dbReference type="PANTHER" id="PTHR43537">
    <property type="entry name" value="TRANSCRIPTIONAL REGULATOR, GNTR FAMILY"/>
    <property type="match status" value="1"/>
</dbReference>
<keyword evidence="3" id="KW-0804">Transcription</keyword>
<accession>A0ABZ1YLD2</accession>
<dbReference type="SUPFAM" id="SSF48008">
    <property type="entry name" value="GntR ligand-binding domain-like"/>
    <property type="match status" value="1"/>
</dbReference>
<protein>
    <submittedName>
        <fullName evidence="5">GntR family transcriptional regulator</fullName>
    </submittedName>
</protein>
<organism evidence="5 6">
    <name type="scientific">Nocardia vinacea</name>
    <dbReference type="NCBI Taxonomy" id="96468"/>
    <lineage>
        <taxon>Bacteria</taxon>
        <taxon>Bacillati</taxon>
        <taxon>Actinomycetota</taxon>
        <taxon>Actinomycetes</taxon>
        <taxon>Mycobacteriales</taxon>
        <taxon>Nocardiaceae</taxon>
        <taxon>Nocardia</taxon>
    </lineage>
</organism>
<dbReference type="SUPFAM" id="SSF46785">
    <property type="entry name" value="Winged helix' DNA-binding domain"/>
    <property type="match status" value="1"/>
</dbReference>
<dbReference type="Gene3D" id="1.20.120.530">
    <property type="entry name" value="GntR ligand-binding domain-like"/>
    <property type="match status" value="1"/>
</dbReference>
<evidence type="ECO:0000256" key="2">
    <source>
        <dbReference type="ARBA" id="ARBA00023125"/>
    </source>
</evidence>
<evidence type="ECO:0000256" key="3">
    <source>
        <dbReference type="ARBA" id="ARBA00023163"/>
    </source>
</evidence>
<dbReference type="EMBL" id="CP109441">
    <property type="protein sequence ID" value="WUV44034.1"/>
    <property type="molecule type" value="Genomic_DNA"/>
</dbReference>
<dbReference type="Gene3D" id="1.10.10.10">
    <property type="entry name" value="Winged helix-like DNA-binding domain superfamily/Winged helix DNA-binding domain"/>
    <property type="match status" value="1"/>
</dbReference>
<dbReference type="Proteomes" id="UP001432062">
    <property type="component" value="Chromosome"/>
</dbReference>